<dbReference type="PANTHER" id="PTHR30086:SF20">
    <property type="entry name" value="ARGININE EXPORTER PROTEIN ARGO-RELATED"/>
    <property type="match status" value="1"/>
</dbReference>
<organism evidence="7 8">
    <name type="scientific">Acidocella aminolytica 101 = DSM 11237</name>
    <dbReference type="NCBI Taxonomy" id="1120923"/>
    <lineage>
        <taxon>Bacteria</taxon>
        <taxon>Pseudomonadati</taxon>
        <taxon>Pseudomonadota</taxon>
        <taxon>Alphaproteobacteria</taxon>
        <taxon>Acetobacterales</taxon>
        <taxon>Acidocellaceae</taxon>
        <taxon>Acidocella</taxon>
    </lineage>
</organism>
<evidence type="ECO:0000313" key="7">
    <source>
        <dbReference type="EMBL" id="GAN79489.1"/>
    </source>
</evidence>
<feature type="transmembrane region" description="Helical" evidence="6">
    <location>
        <begin position="71"/>
        <end position="91"/>
    </location>
</feature>
<dbReference type="AlphaFoldDB" id="A0A0D6PF53"/>
<dbReference type="OrthoDB" id="5638726at2"/>
<keyword evidence="8" id="KW-1185">Reference proteome</keyword>
<evidence type="ECO:0000313" key="8">
    <source>
        <dbReference type="Proteomes" id="UP000032668"/>
    </source>
</evidence>
<feature type="transmembrane region" description="Helical" evidence="6">
    <location>
        <begin position="112"/>
        <end position="129"/>
    </location>
</feature>
<evidence type="ECO:0000256" key="1">
    <source>
        <dbReference type="ARBA" id="ARBA00004651"/>
    </source>
</evidence>
<evidence type="ECO:0000256" key="4">
    <source>
        <dbReference type="ARBA" id="ARBA00022989"/>
    </source>
</evidence>
<accession>A0A0D6PF53</accession>
<dbReference type="GO" id="GO:0005886">
    <property type="term" value="C:plasma membrane"/>
    <property type="evidence" value="ECO:0007669"/>
    <property type="project" value="UniProtKB-SubCell"/>
</dbReference>
<evidence type="ECO:0000256" key="5">
    <source>
        <dbReference type="ARBA" id="ARBA00023136"/>
    </source>
</evidence>
<proteinExistence type="predicted"/>
<dbReference type="PANTHER" id="PTHR30086">
    <property type="entry name" value="ARGININE EXPORTER PROTEIN ARGO"/>
    <property type="match status" value="1"/>
</dbReference>
<feature type="transmembrane region" description="Helical" evidence="6">
    <location>
        <begin position="12"/>
        <end position="30"/>
    </location>
</feature>
<comment type="caution">
    <text evidence="7">The sequence shown here is derived from an EMBL/GenBank/DDBJ whole genome shotgun (WGS) entry which is preliminary data.</text>
</comment>
<name>A0A0D6PF53_9PROT</name>
<sequence length="209" mass="21627">MANFLTSFLTGFASSAALIIAIGAQNLFVLRQGLRREHVLPIVLFCGCADAILIIAGVGGVGAFVGAAPRFTMLLTLGGCVFLTWHGVTALRRLSVVSKVEIGAGNGLTLRRAIASTAGFTFLNPHVYLDTVLLLGAIGSAQPAALRPAFTAGAISASVSWFTALGFGARILKPVFSRPAAWRALDAIVGLTMLALAGSLLLRVTYQGG</sequence>
<keyword evidence="5 6" id="KW-0472">Membrane</keyword>
<feature type="transmembrane region" description="Helical" evidence="6">
    <location>
        <begin position="42"/>
        <end position="65"/>
    </location>
</feature>
<evidence type="ECO:0000256" key="6">
    <source>
        <dbReference type="SAM" id="Phobius"/>
    </source>
</evidence>
<evidence type="ECO:0000256" key="2">
    <source>
        <dbReference type="ARBA" id="ARBA00022475"/>
    </source>
</evidence>
<protein>
    <submittedName>
        <fullName evidence="7">Lysine exporter protein LysE/YggA</fullName>
    </submittedName>
</protein>
<feature type="transmembrane region" description="Helical" evidence="6">
    <location>
        <begin position="149"/>
        <end position="172"/>
    </location>
</feature>
<dbReference type="Proteomes" id="UP000032668">
    <property type="component" value="Unassembled WGS sequence"/>
</dbReference>
<dbReference type="EMBL" id="BANC01000021">
    <property type="protein sequence ID" value="GAN79489.1"/>
    <property type="molecule type" value="Genomic_DNA"/>
</dbReference>
<dbReference type="RefSeq" id="WP_048877936.1">
    <property type="nucleotide sequence ID" value="NZ_BANC01000021.1"/>
</dbReference>
<gene>
    <name evidence="7" type="ORF">Aam_021_077</name>
</gene>
<feature type="transmembrane region" description="Helical" evidence="6">
    <location>
        <begin position="184"/>
        <end position="206"/>
    </location>
</feature>
<evidence type="ECO:0000256" key="3">
    <source>
        <dbReference type="ARBA" id="ARBA00022692"/>
    </source>
</evidence>
<dbReference type="InterPro" id="IPR001123">
    <property type="entry name" value="LeuE-type"/>
</dbReference>
<comment type="subcellular location">
    <subcellularLocation>
        <location evidence="1">Cell membrane</location>
        <topology evidence="1">Multi-pass membrane protein</topology>
    </subcellularLocation>
</comment>
<keyword evidence="4 6" id="KW-1133">Transmembrane helix</keyword>
<reference evidence="7 8" key="1">
    <citation type="submission" date="2012-11" db="EMBL/GenBank/DDBJ databases">
        <title>Whole genome sequence of Acidocella aminolytica 101 = DSM 11237.</title>
        <authorList>
            <person name="Azuma Y."/>
            <person name="Higashiura N."/>
            <person name="Hirakawa H."/>
            <person name="Matsushita K."/>
        </authorList>
    </citation>
    <scope>NUCLEOTIDE SEQUENCE [LARGE SCALE GENOMIC DNA]</scope>
    <source>
        <strain evidence="8">101 / DSM 11237</strain>
    </source>
</reference>
<keyword evidence="3 6" id="KW-0812">Transmembrane</keyword>
<dbReference type="Pfam" id="PF01810">
    <property type="entry name" value="LysE"/>
    <property type="match status" value="1"/>
</dbReference>
<keyword evidence="2" id="KW-1003">Cell membrane</keyword>
<dbReference type="GO" id="GO:0015171">
    <property type="term" value="F:amino acid transmembrane transporter activity"/>
    <property type="evidence" value="ECO:0007669"/>
    <property type="project" value="TreeGrafter"/>
</dbReference>